<dbReference type="InterPro" id="IPR002938">
    <property type="entry name" value="FAD-bd"/>
</dbReference>
<evidence type="ECO:0000256" key="5">
    <source>
        <dbReference type="ARBA" id="ARBA00022827"/>
    </source>
</evidence>
<dbReference type="Gene3D" id="3.50.50.60">
    <property type="entry name" value="FAD/NAD(P)-binding domain"/>
    <property type="match status" value="2"/>
</dbReference>
<evidence type="ECO:0000256" key="6">
    <source>
        <dbReference type="ARBA" id="ARBA00023002"/>
    </source>
</evidence>
<dbReference type="NCBIfam" id="TIGR01988">
    <property type="entry name" value="Ubi-OHases"/>
    <property type="match status" value="1"/>
</dbReference>
<keyword evidence="5" id="KW-0274">FAD</keyword>
<reference evidence="9 10" key="1">
    <citation type="submission" date="2020-11" db="EMBL/GenBank/DDBJ databases">
        <title>genome sequence of strain KACC 18849.</title>
        <authorList>
            <person name="Gao J."/>
            <person name="Zhang X."/>
        </authorList>
    </citation>
    <scope>NUCLEOTIDE SEQUENCE [LARGE SCALE GENOMIC DNA]</scope>
    <source>
        <strain evidence="9 10">KACC 18849</strain>
    </source>
</reference>
<keyword evidence="9" id="KW-0830">Ubiquinone</keyword>
<comment type="cofactor">
    <cofactor evidence="1">
        <name>FAD</name>
        <dbReference type="ChEBI" id="CHEBI:57692"/>
    </cofactor>
</comment>
<dbReference type="PANTHER" id="PTHR43876">
    <property type="entry name" value="UBIQUINONE BIOSYNTHESIS MONOOXYGENASE COQ6, MITOCHONDRIAL"/>
    <property type="match status" value="1"/>
</dbReference>
<sequence length="416" mass="43866">MRKHDADVIIAGAGMAGTTLALALASAGVKPLLVDPQPFDAQLAPTFDGRSSAIAYSSFRQWRAIGAGEALVPHAQRIEQILVTDGKAPGAASGKPSSFFLRFDSGEIADRSEGEPLGYLIENRQIRAALSKTALDKGLTVIAPAGAAGLEIDAAEARVTLTDGRVLSAPLVVSAEGRNSVLRKAAGIGDIGWGYGQSGVVATVRMQRPHEGVAHEYFLPSGPFAILPLTDNRASLVWTESTARGEALRGASPEAFHAHLMRRFGDFLGEVEMAGPVFVYPLSLSLAERLTSPRLALIGDAAHGVHPIAGQGLNLGLKDAAALAEVVVEAIRNGEDIGAEATLERYARWRRFDNVTNALAFDGFVRLFSNDNALLRVARGIGMAAVNRIAPARRFFMHEAGGGVGDLPKLLRGTAL</sequence>
<dbReference type="PRINTS" id="PR00420">
    <property type="entry name" value="RNGMNOXGNASE"/>
</dbReference>
<comment type="similarity">
    <text evidence="3">Belongs to the UbiH/COQ6 family.</text>
</comment>
<keyword evidence="7" id="KW-0503">Monooxygenase</keyword>
<gene>
    <name evidence="9" type="ORF">I4Q42_22115</name>
</gene>
<evidence type="ECO:0000256" key="4">
    <source>
        <dbReference type="ARBA" id="ARBA00022630"/>
    </source>
</evidence>
<keyword evidence="6" id="KW-0560">Oxidoreductase</keyword>
<comment type="caution">
    <text evidence="9">The sequence shown here is derived from an EMBL/GenBank/DDBJ whole genome shotgun (WGS) entry which is preliminary data.</text>
</comment>
<proteinExistence type="inferred from homology"/>
<dbReference type="Proteomes" id="UP000639859">
    <property type="component" value="Unassembled WGS sequence"/>
</dbReference>
<comment type="pathway">
    <text evidence="2">Cofactor biosynthesis; ubiquinone biosynthesis.</text>
</comment>
<keyword evidence="10" id="KW-1185">Reference proteome</keyword>
<dbReference type="Pfam" id="PF01494">
    <property type="entry name" value="FAD_binding_3"/>
    <property type="match status" value="1"/>
</dbReference>
<keyword evidence="4" id="KW-0285">Flavoprotein</keyword>
<dbReference type="InterPro" id="IPR051205">
    <property type="entry name" value="UbiH/COQ6_monooxygenase"/>
</dbReference>
<evidence type="ECO:0000313" key="9">
    <source>
        <dbReference type="EMBL" id="MBI1686374.1"/>
    </source>
</evidence>
<evidence type="ECO:0000259" key="8">
    <source>
        <dbReference type="Pfam" id="PF01494"/>
    </source>
</evidence>
<organism evidence="9 10">
    <name type="scientific">Caulobacter hibisci</name>
    <dbReference type="NCBI Taxonomy" id="2035993"/>
    <lineage>
        <taxon>Bacteria</taxon>
        <taxon>Pseudomonadati</taxon>
        <taxon>Pseudomonadota</taxon>
        <taxon>Alphaproteobacteria</taxon>
        <taxon>Caulobacterales</taxon>
        <taxon>Caulobacteraceae</taxon>
        <taxon>Caulobacter</taxon>
    </lineage>
</organism>
<dbReference type="RefSeq" id="WP_198578264.1">
    <property type="nucleotide sequence ID" value="NZ_JADWOX010000021.1"/>
</dbReference>
<dbReference type="EMBL" id="JADWOX010000021">
    <property type="protein sequence ID" value="MBI1686374.1"/>
    <property type="molecule type" value="Genomic_DNA"/>
</dbReference>
<dbReference type="InterPro" id="IPR010971">
    <property type="entry name" value="UbiH/COQ6"/>
</dbReference>
<dbReference type="InterPro" id="IPR018168">
    <property type="entry name" value="Ubi_Hdrlase_CS"/>
</dbReference>
<evidence type="ECO:0000256" key="3">
    <source>
        <dbReference type="ARBA" id="ARBA00005349"/>
    </source>
</evidence>
<protein>
    <submittedName>
        <fullName evidence="9">UbiH/UbiF/VisC/COQ6 family ubiquinone biosynthesis hydroxylase</fullName>
    </submittedName>
</protein>
<evidence type="ECO:0000256" key="7">
    <source>
        <dbReference type="ARBA" id="ARBA00023033"/>
    </source>
</evidence>
<dbReference type="PANTHER" id="PTHR43876:SF7">
    <property type="entry name" value="UBIQUINONE BIOSYNTHESIS MONOOXYGENASE COQ6, MITOCHONDRIAL"/>
    <property type="match status" value="1"/>
</dbReference>
<dbReference type="InterPro" id="IPR036188">
    <property type="entry name" value="FAD/NAD-bd_sf"/>
</dbReference>
<name>A0ABS0T3C5_9CAUL</name>
<evidence type="ECO:0000313" key="10">
    <source>
        <dbReference type="Proteomes" id="UP000639859"/>
    </source>
</evidence>
<evidence type="ECO:0000256" key="1">
    <source>
        <dbReference type="ARBA" id="ARBA00001974"/>
    </source>
</evidence>
<accession>A0ABS0T3C5</accession>
<evidence type="ECO:0000256" key="2">
    <source>
        <dbReference type="ARBA" id="ARBA00004749"/>
    </source>
</evidence>
<dbReference type="PROSITE" id="PS01304">
    <property type="entry name" value="UBIH"/>
    <property type="match status" value="1"/>
</dbReference>
<dbReference type="SUPFAM" id="SSF51905">
    <property type="entry name" value="FAD/NAD(P)-binding domain"/>
    <property type="match status" value="1"/>
</dbReference>
<feature type="domain" description="FAD-binding" evidence="8">
    <location>
        <begin position="5"/>
        <end position="348"/>
    </location>
</feature>